<comment type="caution">
    <text evidence="1">The sequence shown here is derived from an EMBL/GenBank/DDBJ whole genome shotgun (WGS) entry which is preliminary data.</text>
</comment>
<dbReference type="InterPro" id="IPR011333">
    <property type="entry name" value="SKP1/BTB/POZ_sf"/>
</dbReference>
<evidence type="ECO:0000313" key="2">
    <source>
        <dbReference type="Proteomes" id="UP000629468"/>
    </source>
</evidence>
<evidence type="ECO:0000313" key="1">
    <source>
        <dbReference type="EMBL" id="KAF7782840.1"/>
    </source>
</evidence>
<gene>
    <name evidence="1" type="ORF">Agabi119p4_2216</name>
</gene>
<sequence length="237" mass="27449">MAKKDNKTPQNGSPAQGPQDFILRGADLFFNLPDGTKFHIHSHFFTRESKFWRKELTGNDSPGDHPLTKGDSAAKPYTLDDIGPTELRMFIGIFYNPKFGDYSHVTLEEWMIILKYAHKWGFPRMKDLAIRYLEDNNSIDIARRIVLYQENQLPGKYLVRYFRELVYREEFPSIDECRTLGMDNFWHLSKLRELMRISPSKEGQSSSPVRKGVAEKEVDDLIVSTLELSLDGPNTEN</sequence>
<dbReference type="EMBL" id="JABXXO010000003">
    <property type="protein sequence ID" value="KAF7782840.1"/>
    <property type="molecule type" value="Genomic_DNA"/>
</dbReference>
<evidence type="ECO:0008006" key="3">
    <source>
        <dbReference type="Google" id="ProtNLM"/>
    </source>
</evidence>
<proteinExistence type="predicted"/>
<reference evidence="1 2" key="1">
    <citation type="journal article" name="Sci. Rep.">
        <title>Telomere-to-telomere assembled and centromere annotated genomes of the two main subspecies of the button mushroom Agaricus bisporus reveal especially polymorphic chromosome ends.</title>
        <authorList>
            <person name="Sonnenberg A.S.M."/>
            <person name="Sedaghat-Telgerd N."/>
            <person name="Lavrijssen B."/>
            <person name="Ohm R.A."/>
            <person name="Hendrickx P.M."/>
            <person name="Scholtmeijer K."/>
            <person name="Baars J.J.P."/>
            <person name="van Peer A."/>
        </authorList>
    </citation>
    <scope>NUCLEOTIDE SEQUENCE [LARGE SCALE GENOMIC DNA]</scope>
    <source>
        <strain evidence="1 2">H119_p4</strain>
    </source>
</reference>
<accession>A0A8H7F8P0</accession>
<dbReference type="AlphaFoldDB" id="A0A8H7F8P0"/>
<protein>
    <recommendedName>
        <fullName evidence="3">BTB domain-containing protein</fullName>
    </recommendedName>
</protein>
<name>A0A8H7F8P0_AGABI</name>
<organism evidence="1 2">
    <name type="scientific">Agaricus bisporus var. burnettii</name>
    <dbReference type="NCBI Taxonomy" id="192524"/>
    <lineage>
        <taxon>Eukaryota</taxon>
        <taxon>Fungi</taxon>
        <taxon>Dikarya</taxon>
        <taxon>Basidiomycota</taxon>
        <taxon>Agaricomycotina</taxon>
        <taxon>Agaricomycetes</taxon>
        <taxon>Agaricomycetidae</taxon>
        <taxon>Agaricales</taxon>
        <taxon>Agaricineae</taxon>
        <taxon>Agaricaceae</taxon>
        <taxon>Agaricus</taxon>
    </lineage>
</organism>
<dbReference type="SUPFAM" id="SSF54695">
    <property type="entry name" value="POZ domain"/>
    <property type="match status" value="1"/>
</dbReference>
<dbReference type="Proteomes" id="UP000629468">
    <property type="component" value="Unassembled WGS sequence"/>
</dbReference>
<dbReference type="Gene3D" id="3.30.710.10">
    <property type="entry name" value="Potassium Channel Kv1.1, Chain A"/>
    <property type="match status" value="1"/>
</dbReference>